<proteinExistence type="predicted"/>
<dbReference type="PATRIC" id="fig|1291052.5.peg.926"/>
<reference evidence="1 2" key="1">
    <citation type="journal article" date="2015" name="Genome Announc.">
        <title>Expanding the biotechnology potential of lactobacilli through comparative genomics of 213 strains and associated genera.</title>
        <authorList>
            <person name="Sun Z."/>
            <person name="Harris H.M."/>
            <person name="McCann A."/>
            <person name="Guo C."/>
            <person name="Argimon S."/>
            <person name="Zhang W."/>
            <person name="Yang X."/>
            <person name="Jeffery I.B."/>
            <person name="Cooney J.C."/>
            <person name="Kagawa T.F."/>
            <person name="Liu W."/>
            <person name="Song Y."/>
            <person name="Salvetti E."/>
            <person name="Wrobel A."/>
            <person name="Rasinkangas P."/>
            <person name="Parkhill J."/>
            <person name="Rea M.C."/>
            <person name="O'Sullivan O."/>
            <person name="Ritari J."/>
            <person name="Douillard F.P."/>
            <person name="Paul Ross R."/>
            <person name="Yang R."/>
            <person name="Briner A.E."/>
            <person name="Felis G.E."/>
            <person name="de Vos W.M."/>
            <person name="Barrangou R."/>
            <person name="Klaenhammer T.R."/>
            <person name="Caufield P.W."/>
            <person name="Cui Y."/>
            <person name="Zhang H."/>
            <person name="O'Toole P.W."/>
        </authorList>
    </citation>
    <scope>NUCLEOTIDE SEQUENCE [LARGE SCALE GENOMIC DNA]</scope>
    <source>
        <strain evidence="1 2">DSM 20505</strain>
    </source>
</reference>
<accession>A0A0R1ZRN0</accession>
<gene>
    <name evidence="1" type="ORF">FC18_GL000910</name>
</gene>
<evidence type="ECO:0000313" key="1">
    <source>
        <dbReference type="EMBL" id="KRM55860.1"/>
    </source>
</evidence>
<dbReference type="RefSeq" id="WP_054677791.1">
    <property type="nucleotide sequence ID" value="NZ_AYYO01000011.1"/>
</dbReference>
<dbReference type="STRING" id="1291052.FC18_GL000910"/>
<dbReference type="AlphaFoldDB" id="A0A0R1ZRN0"/>
<comment type="caution">
    <text evidence="1">The sequence shown here is derived from an EMBL/GenBank/DDBJ whole genome shotgun (WGS) entry which is preliminary data.</text>
</comment>
<dbReference type="EMBL" id="AYYO01000011">
    <property type="protein sequence ID" value="KRM55860.1"/>
    <property type="molecule type" value="Genomic_DNA"/>
</dbReference>
<keyword evidence="2" id="KW-1185">Reference proteome</keyword>
<name>A0A0R1ZRN0_9LACO</name>
<evidence type="ECO:0008006" key="3">
    <source>
        <dbReference type="Google" id="ProtNLM"/>
    </source>
</evidence>
<protein>
    <recommendedName>
        <fullName evidence="3">IpaB EvcA family protein</fullName>
    </recommendedName>
</protein>
<evidence type="ECO:0000313" key="2">
    <source>
        <dbReference type="Proteomes" id="UP000051679"/>
    </source>
</evidence>
<dbReference type="Proteomes" id="UP000051679">
    <property type="component" value="Unassembled WGS sequence"/>
</dbReference>
<organism evidence="1 2">
    <name type="scientific">Lacticaseibacillus sharpeae JCM 1186 = DSM 20505</name>
    <dbReference type="NCBI Taxonomy" id="1291052"/>
    <lineage>
        <taxon>Bacteria</taxon>
        <taxon>Bacillati</taxon>
        <taxon>Bacillota</taxon>
        <taxon>Bacilli</taxon>
        <taxon>Lactobacillales</taxon>
        <taxon>Lactobacillaceae</taxon>
        <taxon>Lacticaseibacillus</taxon>
    </lineage>
</organism>
<sequence length="316" mass="35105">MTEFDPAVQELLDKVNEGFDEPIAITVDGPATPELRNGDGDTEVDEQLHGHLRITNTFDVDYTASHELWHVLLRLMNFPSTGTAVHTENQDYNDQMRAIAGGLEASVAHRLIAGWQSEANLLTNNTLKAVRAGIEADTPVEVSKEDDGMVLTRIFNLLDGLIVLGGPDSDMISAWYTKYPMALGFATELFNTLAGFDLSEPRGYRAAIVKMFKQFNETMSVMGLNLDFANFIVVPPVLSKRQLRLSMNQLYLLADSEYLSDKPHTQAYTALGKSDDQAAFVLQLDKNQTKPEYFQALYAKPLGEVLDSFGIGYSQR</sequence>
<dbReference type="OrthoDB" id="2246846at2"/>